<dbReference type="SUPFAM" id="SSF48452">
    <property type="entry name" value="TPR-like"/>
    <property type="match status" value="1"/>
</dbReference>
<proteinExistence type="predicted"/>
<dbReference type="OrthoDB" id="1872379at2759"/>
<gene>
    <name evidence="1" type="ORF">FISHEDRAFT_49252</name>
</gene>
<dbReference type="EMBL" id="KN882048">
    <property type="protein sequence ID" value="KIY45356.1"/>
    <property type="molecule type" value="Genomic_DNA"/>
</dbReference>
<evidence type="ECO:0008006" key="3">
    <source>
        <dbReference type="Google" id="ProtNLM"/>
    </source>
</evidence>
<reference evidence="1 2" key="1">
    <citation type="journal article" date="2015" name="Fungal Genet. Biol.">
        <title>Evolution of novel wood decay mechanisms in Agaricales revealed by the genome sequences of Fistulina hepatica and Cylindrobasidium torrendii.</title>
        <authorList>
            <person name="Floudas D."/>
            <person name="Held B.W."/>
            <person name="Riley R."/>
            <person name="Nagy L.G."/>
            <person name="Koehler G."/>
            <person name="Ransdell A.S."/>
            <person name="Younus H."/>
            <person name="Chow J."/>
            <person name="Chiniquy J."/>
            <person name="Lipzen A."/>
            <person name="Tritt A."/>
            <person name="Sun H."/>
            <person name="Haridas S."/>
            <person name="LaButti K."/>
            <person name="Ohm R.A."/>
            <person name="Kues U."/>
            <person name="Blanchette R.A."/>
            <person name="Grigoriev I.V."/>
            <person name="Minto R.E."/>
            <person name="Hibbett D.S."/>
        </authorList>
    </citation>
    <scope>NUCLEOTIDE SEQUENCE [LARGE SCALE GENOMIC DNA]</scope>
    <source>
        <strain evidence="1 2">ATCC 64428</strain>
    </source>
</reference>
<dbReference type="InterPro" id="IPR011990">
    <property type="entry name" value="TPR-like_helical_dom_sf"/>
</dbReference>
<feature type="non-terminal residue" evidence="1">
    <location>
        <position position="1"/>
    </location>
</feature>
<organism evidence="1 2">
    <name type="scientific">Fistulina hepatica ATCC 64428</name>
    <dbReference type="NCBI Taxonomy" id="1128425"/>
    <lineage>
        <taxon>Eukaryota</taxon>
        <taxon>Fungi</taxon>
        <taxon>Dikarya</taxon>
        <taxon>Basidiomycota</taxon>
        <taxon>Agaricomycotina</taxon>
        <taxon>Agaricomycetes</taxon>
        <taxon>Agaricomycetidae</taxon>
        <taxon>Agaricales</taxon>
        <taxon>Fistulinaceae</taxon>
        <taxon>Fistulina</taxon>
    </lineage>
</organism>
<keyword evidence="2" id="KW-1185">Reference proteome</keyword>
<evidence type="ECO:0000313" key="2">
    <source>
        <dbReference type="Proteomes" id="UP000054144"/>
    </source>
</evidence>
<dbReference type="AlphaFoldDB" id="A0A0D7A635"/>
<sequence length="146" mass="15920">EQRCAKARSVLNANIGACFIKLGEHQDAVGACTQALLDDPHYVKALQRRASCNETIGSWSSLTSATEDYTTLLQELPPHSVQHRETQGALRRVKPLAEAAQKRETAEMLEKLKGLGNTLLGNFGLSTDNFKFVPNGSGGYSVNFSR</sequence>
<dbReference type="InterPro" id="IPR052769">
    <property type="entry name" value="TPR_domain_protein"/>
</dbReference>
<dbReference type="PANTHER" id="PTHR46014:SF1">
    <property type="entry name" value="TETRATRICOPEPTIDE REPEAT PROTEIN 1"/>
    <property type="match status" value="1"/>
</dbReference>
<name>A0A0D7A635_9AGAR</name>
<dbReference type="Proteomes" id="UP000054144">
    <property type="component" value="Unassembled WGS sequence"/>
</dbReference>
<protein>
    <recommendedName>
        <fullName evidence="3">TPR-like protein</fullName>
    </recommendedName>
</protein>
<evidence type="ECO:0000313" key="1">
    <source>
        <dbReference type="EMBL" id="KIY45356.1"/>
    </source>
</evidence>
<dbReference type="Gene3D" id="1.25.40.10">
    <property type="entry name" value="Tetratricopeptide repeat domain"/>
    <property type="match status" value="1"/>
</dbReference>
<dbReference type="PANTHER" id="PTHR46014">
    <property type="entry name" value="TETRATRICOPEPTIDE REPEAT PROTEIN 1"/>
    <property type="match status" value="1"/>
</dbReference>
<accession>A0A0D7A635</accession>